<name>A0A6G1DW25_9ORYZ</name>
<evidence type="ECO:0000313" key="3">
    <source>
        <dbReference type="Proteomes" id="UP000479710"/>
    </source>
</evidence>
<reference evidence="2 3" key="1">
    <citation type="submission" date="2019-11" db="EMBL/GenBank/DDBJ databases">
        <title>Whole genome sequence of Oryza granulata.</title>
        <authorList>
            <person name="Li W."/>
        </authorList>
    </citation>
    <scope>NUCLEOTIDE SEQUENCE [LARGE SCALE GENOMIC DNA]</scope>
    <source>
        <strain evidence="3">cv. Menghai</strain>
        <tissue evidence="2">Leaf</tissue>
    </source>
</reference>
<keyword evidence="1" id="KW-0812">Transmembrane</keyword>
<keyword evidence="1" id="KW-0472">Membrane</keyword>
<organism evidence="2 3">
    <name type="scientific">Oryza meyeriana var. granulata</name>
    <dbReference type="NCBI Taxonomy" id="110450"/>
    <lineage>
        <taxon>Eukaryota</taxon>
        <taxon>Viridiplantae</taxon>
        <taxon>Streptophyta</taxon>
        <taxon>Embryophyta</taxon>
        <taxon>Tracheophyta</taxon>
        <taxon>Spermatophyta</taxon>
        <taxon>Magnoliopsida</taxon>
        <taxon>Liliopsida</taxon>
        <taxon>Poales</taxon>
        <taxon>Poaceae</taxon>
        <taxon>BOP clade</taxon>
        <taxon>Oryzoideae</taxon>
        <taxon>Oryzeae</taxon>
        <taxon>Oryzinae</taxon>
        <taxon>Oryza</taxon>
        <taxon>Oryza meyeriana</taxon>
    </lineage>
</organism>
<dbReference type="PANTHER" id="PTHR33994">
    <property type="entry name" value="OS04G0515000 PROTEIN"/>
    <property type="match status" value="1"/>
</dbReference>
<dbReference type="AlphaFoldDB" id="A0A6G1DW25"/>
<dbReference type="Proteomes" id="UP000479710">
    <property type="component" value="Unassembled WGS sequence"/>
</dbReference>
<evidence type="ECO:0000313" key="2">
    <source>
        <dbReference type="EMBL" id="KAF0916667.1"/>
    </source>
</evidence>
<accession>A0A6G1DW25</accession>
<gene>
    <name evidence="2" type="ORF">E2562_010518</name>
</gene>
<dbReference type="EMBL" id="SPHZ02000005">
    <property type="protein sequence ID" value="KAF0916667.1"/>
    <property type="molecule type" value="Genomic_DNA"/>
</dbReference>
<dbReference type="OrthoDB" id="694670at2759"/>
<protein>
    <recommendedName>
        <fullName evidence="4">Late embryogenesis abundant protein LEA-2 subgroup domain-containing protein</fullName>
    </recommendedName>
</protein>
<evidence type="ECO:0000256" key="1">
    <source>
        <dbReference type="SAM" id="Phobius"/>
    </source>
</evidence>
<feature type="transmembrane region" description="Helical" evidence="1">
    <location>
        <begin position="16"/>
        <end position="37"/>
    </location>
</feature>
<dbReference type="PANTHER" id="PTHR33994:SF29">
    <property type="entry name" value="LATE EMBRYOGENESIS ABUNDANT PROTEIN LEA-2 SUBGROUP DOMAIN-CONTAINING PROTEIN"/>
    <property type="match status" value="1"/>
</dbReference>
<evidence type="ECO:0008006" key="4">
    <source>
        <dbReference type="Google" id="ProtNLM"/>
    </source>
</evidence>
<keyword evidence="1" id="KW-1133">Transmembrane helix</keyword>
<proteinExistence type="predicted"/>
<sequence length="200" mass="23087">MDGGDFSGQPQPSRKYMLVCFLVVVFFFCPLMAFIYWEKYLHQDPVFSVSLTEVAGGLDLARSPVIRPDFGLTLRVDNQQIARTCREEVTVTVFYDDTVVGWADVPDFCVDKWTTAQLEVPLSHADVVLTYEQRRRLASELRSGNLELTVETRMVFPEGFDREWHNSASRQSLLLCRVTLGQGYTYCLRHLLQDRFHNSY</sequence>
<comment type="caution">
    <text evidence="2">The sequence shown here is derived from an EMBL/GenBank/DDBJ whole genome shotgun (WGS) entry which is preliminary data.</text>
</comment>
<keyword evidence="3" id="KW-1185">Reference proteome</keyword>